<feature type="non-terminal residue" evidence="2">
    <location>
        <position position="1"/>
    </location>
</feature>
<evidence type="ECO:0000313" key="2">
    <source>
        <dbReference type="EMBL" id="RRR78522.1"/>
    </source>
</evidence>
<reference evidence="2 3" key="1">
    <citation type="submission" date="2018-12" db="EMBL/GenBank/DDBJ databases">
        <title>Genome Sequence of Candidatus Viridilinea halotolerans isolated from saline sulfide-rich spring.</title>
        <authorList>
            <person name="Grouzdev D.S."/>
            <person name="Burganskaya E.I."/>
            <person name="Krutkina M.S."/>
            <person name="Sukhacheva M.V."/>
            <person name="Gorlenko V.M."/>
        </authorList>
    </citation>
    <scope>NUCLEOTIDE SEQUENCE [LARGE SCALE GENOMIC DNA]</scope>
    <source>
        <strain evidence="2">Chok-6</strain>
    </source>
</reference>
<dbReference type="Proteomes" id="UP000280307">
    <property type="component" value="Unassembled WGS sequence"/>
</dbReference>
<organism evidence="2 3">
    <name type="scientific">Candidatus Viridilinea halotolerans</name>
    <dbReference type="NCBI Taxonomy" id="2491704"/>
    <lineage>
        <taxon>Bacteria</taxon>
        <taxon>Bacillati</taxon>
        <taxon>Chloroflexota</taxon>
        <taxon>Chloroflexia</taxon>
        <taxon>Chloroflexales</taxon>
        <taxon>Chloroflexineae</taxon>
        <taxon>Oscillochloridaceae</taxon>
        <taxon>Candidatus Viridilinea</taxon>
    </lineage>
</organism>
<comment type="caution">
    <text evidence="2">The sequence shown here is derived from an EMBL/GenBank/DDBJ whole genome shotgun (WGS) entry which is preliminary data.</text>
</comment>
<dbReference type="EMBL" id="RSAS01000012">
    <property type="protein sequence ID" value="RRR78522.1"/>
    <property type="molecule type" value="Genomic_DNA"/>
</dbReference>
<dbReference type="PANTHER" id="PTHR37835:SF1">
    <property type="entry name" value="ALPHA-CLOSTRIPAIN"/>
    <property type="match status" value="1"/>
</dbReference>
<dbReference type="InterPro" id="IPR005077">
    <property type="entry name" value="Peptidase_C11"/>
</dbReference>
<feature type="compositionally biased region" description="Gly residues" evidence="1">
    <location>
        <begin position="1"/>
        <end position="15"/>
    </location>
</feature>
<evidence type="ECO:0000313" key="3">
    <source>
        <dbReference type="Proteomes" id="UP000280307"/>
    </source>
</evidence>
<feature type="region of interest" description="Disordered" evidence="1">
    <location>
        <begin position="1"/>
        <end position="33"/>
    </location>
</feature>
<name>A0A426UCF9_9CHLR</name>
<sequence length="654" mass="71888">TTGGGSTTTGGGSTTTGGDVATPPPALEPTRAPLSANAAQWTVLVYLDGDNDLERAAVTDFHEMARVGSSDDIKIVVQFDRISSRERWDDRSAGDWETTKRFLVERGMAPTPEMALADLGELNMGDADVLADFIEWGITNYPAERYALIIWDHGASWIGVASDDTDDDMLTLPDISAALETARARTNFGKLDLIGFDACLMAQYDVFLTVAPYADVAVASADLEPNQGWYWDAWLQRLADDPGQDAHAVAIAIVETYMDYYEGSHAEDLTLSAFDLTRLDEISEPFERLNQLMLDQVGGRNYNAIAQSRAFTDVYVPSSPEMFSAVDMGHFAQLLAERSNYGPMTQAAADLAQAIENTRIANGIGPVQLNSTGISIYFPERDDYYHSAYERISPVPRLTSWNSFLDTFHEAGFAVVTPPDISNLSLSASVANVDAEPVVLEGQVSGENIAYAFSFIGIANADRDSVELLYVNFIYPPESIVTLGDQPVWDQGTYNLRLRWNASNWYMSNGRNTIEVLLGPIRYGSDRYGVEGVYTSQATGEEIDAGLIFTISDGQGILERIWGFPRNRDRQEPQPFELIPSPGDTFTAYMRTYTDTGASLEPGSVQGNTITFTDQPFTVDFDATLSGDYVMGFLVRDVAGNFNYAYEDIRVENP</sequence>
<proteinExistence type="predicted"/>
<gene>
    <name evidence="2" type="ORF">EI684_00190</name>
</gene>
<accession>A0A426UCF9</accession>
<dbReference type="Gene3D" id="3.40.50.11970">
    <property type="match status" value="1"/>
</dbReference>
<dbReference type="Pfam" id="PF03415">
    <property type="entry name" value="Peptidase_C11"/>
    <property type="match status" value="1"/>
</dbReference>
<protein>
    <submittedName>
        <fullName evidence="2">Forkhead-associated protein</fullName>
    </submittedName>
</protein>
<dbReference type="PANTHER" id="PTHR37835">
    <property type="entry name" value="ALPHA-CLOSTRIPAIN"/>
    <property type="match status" value="1"/>
</dbReference>
<dbReference type="AlphaFoldDB" id="A0A426UCF9"/>
<evidence type="ECO:0000256" key="1">
    <source>
        <dbReference type="SAM" id="MobiDB-lite"/>
    </source>
</evidence>